<feature type="transmembrane region" description="Helical" evidence="8">
    <location>
        <begin position="143"/>
        <end position="161"/>
    </location>
</feature>
<dbReference type="PROSITE" id="PS00217">
    <property type="entry name" value="SUGAR_TRANSPORT_2"/>
    <property type="match status" value="1"/>
</dbReference>
<protein>
    <submittedName>
        <fullName evidence="10">MFS transporter</fullName>
    </submittedName>
</protein>
<feature type="domain" description="Major facilitator superfamily (MFS) profile" evidence="9">
    <location>
        <begin position="19"/>
        <end position="426"/>
    </location>
</feature>
<dbReference type="GO" id="GO:0016020">
    <property type="term" value="C:membrane"/>
    <property type="evidence" value="ECO:0007669"/>
    <property type="project" value="UniProtKB-SubCell"/>
</dbReference>
<evidence type="ECO:0000256" key="8">
    <source>
        <dbReference type="SAM" id="Phobius"/>
    </source>
</evidence>
<proteinExistence type="inferred from homology"/>
<dbReference type="SUPFAM" id="SSF103473">
    <property type="entry name" value="MFS general substrate transporter"/>
    <property type="match status" value="1"/>
</dbReference>
<comment type="subcellular location">
    <subcellularLocation>
        <location evidence="1">Membrane</location>
        <topology evidence="1">Multi-pass membrane protein</topology>
    </subcellularLocation>
</comment>
<feature type="transmembrane region" description="Helical" evidence="8">
    <location>
        <begin position="400"/>
        <end position="422"/>
    </location>
</feature>
<dbReference type="CDD" id="cd17316">
    <property type="entry name" value="MFS_SV2_like"/>
    <property type="match status" value="1"/>
</dbReference>
<reference evidence="10 11" key="1">
    <citation type="submission" date="2019-05" db="EMBL/GenBank/DDBJ databases">
        <title>Burkholderia sp. DHOD12, isolated from subtropical forest soil.</title>
        <authorList>
            <person name="Gao Z.-H."/>
            <person name="Qiu L.-H."/>
        </authorList>
    </citation>
    <scope>NUCLEOTIDE SEQUENCE [LARGE SCALE GENOMIC DNA]</scope>
    <source>
        <strain evidence="10 11">DHOD12</strain>
    </source>
</reference>
<dbReference type="InterPro" id="IPR005829">
    <property type="entry name" value="Sugar_transporter_CS"/>
</dbReference>
<feature type="transmembrane region" description="Helical" evidence="8">
    <location>
        <begin position="312"/>
        <end position="333"/>
    </location>
</feature>
<feature type="region of interest" description="Disordered" evidence="7">
    <location>
        <begin position="444"/>
        <end position="466"/>
    </location>
</feature>
<evidence type="ECO:0000256" key="1">
    <source>
        <dbReference type="ARBA" id="ARBA00004141"/>
    </source>
</evidence>
<evidence type="ECO:0000256" key="2">
    <source>
        <dbReference type="ARBA" id="ARBA00010992"/>
    </source>
</evidence>
<dbReference type="Gene3D" id="1.20.1250.20">
    <property type="entry name" value="MFS general substrate transporter like domains"/>
    <property type="match status" value="1"/>
</dbReference>
<keyword evidence="11" id="KW-1185">Reference proteome</keyword>
<dbReference type="AlphaFoldDB" id="A0A4P8IPP6"/>
<evidence type="ECO:0000256" key="6">
    <source>
        <dbReference type="ARBA" id="ARBA00023136"/>
    </source>
</evidence>
<accession>A0A4P8IPP6</accession>
<dbReference type="GO" id="GO:0022857">
    <property type="term" value="F:transmembrane transporter activity"/>
    <property type="evidence" value="ECO:0007669"/>
    <property type="project" value="InterPro"/>
</dbReference>
<sequence length="466" mass="49906">MSKQVLLEDLPLRPFHVGVAFSGTGGQFSDGFVLGIIGIAVSMAAGPLHLDALWMGLLGAASLAGLFFGSMLAGPIADKYGRRTIFAYDMLLFAVVSAAQYFVTSPSQLLVLRLVLGLILGADYVVSKSLVTEYSPRRYRGRLLSVLAAAWAAGYVGAYLAGFAMRDIGPDAWRLMLAASGVPALLILPFRLIVPESPMWLMKRGRGDEALAIIHRRFGGEVMLSTTAAVSQQHKGAWSQLFSPRWRKNTLVGCVFYTCQVIPYFALGTFAPKVLEALHVKDKFVGGLVYNILLFVGAVIGLLIIDRLSRRTFLLGTFYLAALSLAVLTYASFGPMGTMLVFGLFACILSAAANLEFVYPPELFPTHLRASGVGLAVASSRFGSAISTFLLPIAVQHVGIHTALGVCVAVLLFGGVFCHFMAPETGSENLSDVKSESVVEDAHEAAEQHDTSFATATPGGTKTRLR</sequence>
<feature type="transmembrane region" description="Helical" evidence="8">
    <location>
        <begin position="284"/>
        <end position="305"/>
    </location>
</feature>
<keyword evidence="5 8" id="KW-1133">Transmembrane helix</keyword>
<organism evidence="10 11">
    <name type="scientific">Trinickia violacea</name>
    <dbReference type="NCBI Taxonomy" id="2571746"/>
    <lineage>
        <taxon>Bacteria</taxon>
        <taxon>Pseudomonadati</taxon>
        <taxon>Pseudomonadota</taxon>
        <taxon>Betaproteobacteria</taxon>
        <taxon>Burkholderiales</taxon>
        <taxon>Burkholderiaceae</taxon>
        <taxon>Trinickia</taxon>
    </lineage>
</organism>
<evidence type="ECO:0000256" key="5">
    <source>
        <dbReference type="ARBA" id="ARBA00022989"/>
    </source>
</evidence>
<feature type="transmembrane region" description="Helical" evidence="8">
    <location>
        <begin position="85"/>
        <end position="103"/>
    </location>
</feature>
<feature type="transmembrane region" description="Helical" evidence="8">
    <location>
        <begin position="109"/>
        <end position="131"/>
    </location>
</feature>
<feature type="transmembrane region" description="Helical" evidence="8">
    <location>
        <begin position="339"/>
        <end position="359"/>
    </location>
</feature>
<evidence type="ECO:0000313" key="11">
    <source>
        <dbReference type="Proteomes" id="UP000298656"/>
    </source>
</evidence>
<dbReference type="InterPro" id="IPR036259">
    <property type="entry name" value="MFS_trans_sf"/>
</dbReference>
<feature type="transmembrane region" description="Helical" evidence="8">
    <location>
        <begin position="54"/>
        <end position="73"/>
    </location>
</feature>
<evidence type="ECO:0000313" key="10">
    <source>
        <dbReference type="EMBL" id="QCP48844.1"/>
    </source>
</evidence>
<dbReference type="Proteomes" id="UP000298656">
    <property type="component" value="Chromosome 1"/>
</dbReference>
<dbReference type="RefSeq" id="WP_137331675.1">
    <property type="nucleotide sequence ID" value="NZ_CP040077.1"/>
</dbReference>
<dbReference type="KEGG" id="tvl:FAZ95_06380"/>
<evidence type="ECO:0000256" key="4">
    <source>
        <dbReference type="ARBA" id="ARBA00022692"/>
    </source>
</evidence>
<dbReference type="PANTHER" id="PTHR23511:SF34">
    <property type="entry name" value="SYNAPTIC VESICLE GLYCOPROTEIN 2"/>
    <property type="match status" value="1"/>
</dbReference>
<keyword evidence="3" id="KW-0813">Transport</keyword>
<feature type="transmembrane region" description="Helical" evidence="8">
    <location>
        <begin position="173"/>
        <end position="194"/>
    </location>
</feature>
<feature type="compositionally biased region" description="Polar residues" evidence="7">
    <location>
        <begin position="451"/>
        <end position="460"/>
    </location>
</feature>
<dbReference type="PANTHER" id="PTHR23511">
    <property type="entry name" value="SYNAPTIC VESICLE GLYCOPROTEIN 2"/>
    <property type="match status" value="1"/>
</dbReference>
<feature type="transmembrane region" description="Helical" evidence="8">
    <location>
        <begin position="371"/>
        <end position="394"/>
    </location>
</feature>
<evidence type="ECO:0000256" key="7">
    <source>
        <dbReference type="SAM" id="MobiDB-lite"/>
    </source>
</evidence>
<dbReference type="EMBL" id="CP040077">
    <property type="protein sequence ID" value="QCP48844.1"/>
    <property type="molecule type" value="Genomic_DNA"/>
</dbReference>
<keyword evidence="4 8" id="KW-0812">Transmembrane</keyword>
<keyword evidence="6 8" id="KW-0472">Membrane</keyword>
<name>A0A4P8IPP6_9BURK</name>
<evidence type="ECO:0000256" key="3">
    <source>
        <dbReference type="ARBA" id="ARBA00022448"/>
    </source>
</evidence>
<comment type="similarity">
    <text evidence="2">Belongs to the major facilitator superfamily. Sugar transporter (TC 2.A.1.1) family.</text>
</comment>
<dbReference type="Pfam" id="PF00083">
    <property type="entry name" value="Sugar_tr"/>
    <property type="match status" value="1"/>
</dbReference>
<dbReference type="InterPro" id="IPR005828">
    <property type="entry name" value="MFS_sugar_transport-like"/>
</dbReference>
<evidence type="ECO:0000259" key="9">
    <source>
        <dbReference type="PROSITE" id="PS50850"/>
    </source>
</evidence>
<dbReference type="PROSITE" id="PS50850">
    <property type="entry name" value="MFS"/>
    <property type="match status" value="1"/>
</dbReference>
<dbReference type="InterPro" id="IPR020846">
    <property type="entry name" value="MFS_dom"/>
</dbReference>
<feature type="transmembrane region" description="Helical" evidence="8">
    <location>
        <begin position="250"/>
        <end position="272"/>
    </location>
</feature>
<dbReference type="OrthoDB" id="5368493at2"/>
<gene>
    <name evidence="10" type="ORF">FAZ95_06380</name>
</gene>